<evidence type="ECO:0000256" key="8">
    <source>
        <dbReference type="ARBA" id="ARBA00023065"/>
    </source>
</evidence>
<evidence type="ECO:0000256" key="1">
    <source>
        <dbReference type="ARBA" id="ARBA00004141"/>
    </source>
</evidence>
<dbReference type="PROSITE" id="PS00449">
    <property type="entry name" value="ATPASE_A"/>
    <property type="match status" value="1"/>
</dbReference>
<organism evidence="13">
    <name type="scientific">Metastrongylus salmi</name>
    <name type="common">Pig lungworm</name>
    <dbReference type="NCBI Taxonomy" id="55276"/>
    <lineage>
        <taxon>Eukaryota</taxon>
        <taxon>Metazoa</taxon>
        <taxon>Ecdysozoa</taxon>
        <taxon>Nematoda</taxon>
        <taxon>Chromadorea</taxon>
        <taxon>Rhabditida</taxon>
        <taxon>Rhabditina</taxon>
        <taxon>Rhabditomorpha</taxon>
        <taxon>Strongyloidea</taxon>
        <taxon>Metastrongylidae</taxon>
        <taxon>Metastrongylus</taxon>
    </lineage>
</organism>
<dbReference type="InterPro" id="IPR035908">
    <property type="entry name" value="F0_ATP_A_sf"/>
</dbReference>
<dbReference type="PANTHER" id="PTHR11410">
    <property type="entry name" value="ATP SYNTHASE SUBUNIT A"/>
    <property type="match status" value="1"/>
</dbReference>
<feature type="transmembrane region" description="Helical" evidence="12">
    <location>
        <begin position="137"/>
        <end position="158"/>
    </location>
</feature>
<keyword evidence="4" id="KW-0138">CF(0)</keyword>
<evidence type="ECO:0000256" key="11">
    <source>
        <dbReference type="ARBA" id="ARBA00032954"/>
    </source>
</evidence>
<sequence>MNSVYLLDLFLFLYLLHYVFLLGMVFGFVFFKLNELFSMVFGYFKSYSMSYVISFFTLLVLLLFCFGGYFSYSLCICSMLEFTLSYSLVAWLTTIFLMLSGFKFSVYLSKLGDVFLKSFSMMLVEIVSELSRPLALTIRLTVNITVGHLIISFLYMGIENVFGELFVFLYIFSIMMECFVFFIQSYIFSRLIYLYLDE</sequence>
<evidence type="ECO:0000256" key="4">
    <source>
        <dbReference type="ARBA" id="ARBA00022547"/>
    </source>
</evidence>
<dbReference type="Gene3D" id="1.20.120.220">
    <property type="entry name" value="ATP synthase, F0 complex, subunit A"/>
    <property type="match status" value="1"/>
</dbReference>
<keyword evidence="7 12" id="KW-1133">Transmembrane helix</keyword>
<evidence type="ECO:0000256" key="12">
    <source>
        <dbReference type="SAM" id="Phobius"/>
    </source>
</evidence>
<dbReference type="AlphaFoldDB" id="D3J849"/>
<keyword evidence="6" id="KW-0375">Hydrogen ion transport</keyword>
<evidence type="ECO:0000256" key="2">
    <source>
        <dbReference type="ARBA" id="ARBA00006810"/>
    </source>
</evidence>
<dbReference type="InterPro" id="IPR045083">
    <property type="entry name" value="ATP_synth_F0_asu_bact/mt"/>
</dbReference>
<accession>D3J849</accession>
<dbReference type="RefSeq" id="YP_003433833.1">
    <property type="nucleotide sequence ID" value="NC_013815.1"/>
</dbReference>
<evidence type="ECO:0000256" key="6">
    <source>
        <dbReference type="ARBA" id="ARBA00022781"/>
    </source>
</evidence>
<keyword evidence="10" id="KW-0066">ATP synthesis</keyword>
<dbReference type="CTD" id="4508"/>
<dbReference type="GO" id="GO:0045259">
    <property type="term" value="C:proton-transporting ATP synthase complex"/>
    <property type="evidence" value="ECO:0007669"/>
    <property type="project" value="UniProtKB-KW"/>
</dbReference>
<feature type="transmembrane region" description="Helical" evidence="12">
    <location>
        <begin position="165"/>
        <end position="188"/>
    </location>
</feature>
<dbReference type="SUPFAM" id="SSF81336">
    <property type="entry name" value="F1F0 ATP synthase subunit A"/>
    <property type="match status" value="1"/>
</dbReference>
<keyword evidence="5 12" id="KW-0812">Transmembrane</keyword>
<evidence type="ECO:0000256" key="9">
    <source>
        <dbReference type="ARBA" id="ARBA00023136"/>
    </source>
</evidence>
<dbReference type="EMBL" id="GQ888715">
    <property type="protein sequence ID" value="ACX85148.1"/>
    <property type="molecule type" value="Genomic_DNA"/>
</dbReference>
<geneLocation type="mitochondrion" evidence="13"/>
<keyword evidence="3" id="KW-0813">Transport</keyword>
<dbReference type="GeneID" id="8774310"/>
<comment type="similarity">
    <text evidence="2">Belongs to the ATPase A chain family.</text>
</comment>
<dbReference type="GO" id="GO:0046933">
    <property type="term" value="F:proton-transporting ATP synthase activity, rotational mechanism"/>
    <property type="evidence" value="ECO:0007669"/>
    <property type="project" value="TreeGrafter"/>
</dbReference>
<evidence type="ECO:0000256" key="7">
    <source>
        <dbReference type="ARBA" id="ARBA00022989"/>
    </source>
</evidence>
<keyword evidence="9 12" id="KW-0472">Membrane</keyword>
<evidence type="ECO:0000256" key="5">
    <source>
        <dbReference type="ARBA" id="ARBA00022692"/>
    </source>
</evidence>
<keyword evidence="13" id="KW-0496">Mitochondrion</keyword>
<gene>
    <name evidence="13" type="primary">ATP6</name>
</gene>
<protein>
    <recommendedName>
        <fullName evidence="11">F-ATPase protein 6</fullName>
    </recommendedName>
</protein>
<dbReference type="PANTHER" id="PTHR11410:SF0">
    <property type="entry name" value="ATP SYNTHASE SUBUNIT A"/>
    <property type="match status" value="1"/>
</dbReference>
<dbReference type="InterPro" id="IPR000568">
    <property type="entry name" value="ATP_synth_F0_asu"/>
</dbReference>
<keyword evidence="8" id="KW-0406">Ion transport</keyword>
<feature type="transmembrane region" description="Helical" evidence="12">
    <location>
        <begin position="51"/>
        <end position="72"/>
    </location>
</feature>
<dbReference type="Pfam" id="PF00119">
    <property type="entry name" value="ATP-synt_A"/>
    <property type="match status" value="1"/>
</dbReference>
<evidence type="ECO:0000313" key="13">
    <source>
        <dbReference type="EMBL" id="ACX85148.1"/>
    </source>
</evidence>
<comment type="subcellular location">
    <subcellularLocation>
        <location evidence="1">Membrane</location>
        <topology evidence="1">Multi-pass membrane protein</topology>
    </subcellularLocation>
</comment>
<feature type="transmembrane region" description="Helical" evidence="12">
    <location>
        <begin position="12"/>
        <end position="31"/>
    </location>
</feature>
<name>D3J849_METSL</name>
<evidence type="ECO:0000256" key="3">
    <source>
        <dbReference type="ARBA" id="ARBA00022448"/>
    </source>
</evidence>
<evidence type="ECO:0000256" key="10">
    <source>
        <dbReference type="ARBA" id="ARBA00023310"/>
    </source>
</evidence>
<proteinExistence type="inferred from homology"/>
<feature type="transmembrane region" description="Helical" evidence="12">
    <location>
        <begin position="84"/>
        <end position="102"/>
    </location>
</feature>
<reference evidence="13" key="1">
    <citation type="journal article" date="2010" name="Nucleic Acids Res.">
        <title>An integrated pipeline for next-generation sequencing and annotation of mitochondrial genomes.</title>
        <authorList>
            <person name="Jex A.R."/>
            <person name="Hall R.S."/>
            <person name="Littlewood D.T."/>
            <person name="Gasser R.B."/>
        </authorList>
    </citation>
    <scope>NUCLEOTIDE SEQUENCE</scope>
</reference>
<dbReference type="InterPro" id="IPR023011">
    <property type="entry name" value="ATP_synth_F0_asu_AS"/>
</dbReference>